<comment type="subcellular location">
    <subcellularLocation>
        <location evidence="6">Cell membrane</location>
        <topology evidence="6">Multi-pass membrane protein</topology>
    </subcellularLocation>
    <subcellularLocation>
        <location evidence="1">Membrane</location>
        <topology evidence="1">Multi-pass membrane protein</topology>
    </subcellularLocation>
</comment>
<dbReference type="Proteomes" id="UP000264006">
    <property type="component" value="Chromosome"/>
</dbReference>
<keyword evidence="4 6" id="KW-1133">Transmembrane helix</keyword>
<reference evidence="7 8" key="1">
    <citation type="submission" date="2018-09" db="EMBL/GenBank/DDBJ databases">
        <title>Complete genome sequence of Euzebya sp. DY32-46 isolated from seawater of Pacific Ocean.</title>
        <authorList>
            <person name="Xu L."/>
            <person name="Wu Y.-H."/>
            <person name="Xu X.-W."/>
        </authorList>
    </citation>
    <scope>NUCLEOTIDE SEQUENCE [LARGE SCALE GENOMIC DNA]</scope>
    <source>
        <strain evidence="7 8">DY32-46</strain>
    </source>
</reference>
<accession>A0A346XYR3</accession>
<dbReference type="PANTHER" id="PTHR43701:SF2">
    <property type="entry name" value="MEMBRANE TRANSPORTER PROTEIN YJNA-RELATED"/>
    <property type="match status" value="1"/>
</dbReference>
<keyword evidence="6" id="KW-1003">Cell membrane</keyword>
<feature type="transmembrane region" description="Helical" evidence="6">
    <location>
        <begin position="232"/>
        <end position="253"/>
    </location>
</feature>
<dbReference type="Pfam" id="PF01925">
    <property type="entry name" value="TauE"/>
    <property type="match status" value="1"/>
</dbReference>
<evidence type="ECO:0000256" key="6">
    <source>
        <dbReference type="RuleBase" id="RU363041"/>
    </source>
</evidence>
<feature type="transmembrane region" description="Helical" evidence="6">
    <location>
        <begin position="73"/>
        <end position="91"/>
    </location>
</feature>
<organism evidence="7 8">
    <name type="scientific">Euzebya pacifica</name>
    <dbReference type="NCBI Taxonomy" id="1608957"/>
    <lineage>
        <taxon>Bacteria</taxon>
        <taxon>Bacillati</taxon>
        <taxon>Actinomycetota</taxon>
        <taxon>Nitriliruptoria</taxon>
        <taxon>Euzebyales</taxon>
    </lineage>
</organism>
<comment type="similarity">
    <text evidence="2 6">Belongs to the 4-toluene sulfonate uptake permease (TSUP) (TC 2.A.102) family.</text>
</comment>
<dbReference type="PANTHER" id="PTHR43701">
    <property type="entry name" value="MEMBRANE TRANSPORTER PROTEIN MJ0441-RELATED"/>
    <property type="match status" value="1"/>
</dbReference>
<evidence type="ECO:0000256" key="3">
    <source>
        <dbReference type="ARBA" id="ARBA00022692"/>
    </source>
</evidence>
<protein>
    <recommendedName>
        <fullName evidence="6">Probable membrane transporter protein</fullName>
    </recommendedName>
</protein>
<feature type="transmembrane region" description="Helical" evidence="6">
    <location>
        <begin position="136"/>
        <end position="163"/>
    </location>
</feature>
<feature type="transmembrane region" description="Helical" evidence="6">
    <location>
        <begin position="43"/>
        <end position="61"/>
    </location>
</feature>
<feature type="transmembrane region" description="Helical" evidence="6">
    <location>
        <begin position="175"/>
        <end position="195"/>
    </location>
</feature>
<evidence type="ECO:0000256" key="5">
    <source>
        <dbReference type="ARBA" id="ARBA00023136"/>
    </source>
</evidence>
<sequence>MDLLVAVPIGVLVGAVLGLLGAGGSLLTVPALIFLLGLSTGEATGTSLVAVTMMAVAGVVVHRRAGRCSCKEGFAFGGAAAVTAAAAGWAASALPERILTGAFVVLLVGTAVWLMQRSPEAEDDNPDLEDRQASGGILVTGAAGGGIGVLTGLLGVGGGFLIVPALLVTRNMRMSMAVGTSQLVVLISALAGLAGRATGDTVQWSLGLLFGLGGLVGATIGSRLADRAPEGALRNGFAAVALAVAGLMAWQVVSGGSLAG</sequence>
<proteinExistence type="inferred from homology"/>
<evidence type="ECO:0000256" key="1">
    <source>
        <dbReference type="ARBA" id="ARBA00004141"/>
    </source>
</evidence>
<keyword evidence="8" id="KW-1185">Reference proteome</keyword>
<keyword evidence="3 6" id="KW-0812">Transmembrane</keyword>
<dbReference type="KEGG" id="euz:DVS28_a2681"/>
<dbReference type="GO" id="GO:0005886">
    <property type="term" value="C:plasma membrane"/>
    <property type="evidence" value="ECO:0007669"/>
    <property type="project" value="UniProtKB-SubCell"/>
</dbReference>
<dbReference type="EMBL" id="CP031165">
    <property type="protein sequence ID" value="AXV07360.1"/>
    <property type="molecule type" value="Genomic_DNA"/>
</dbReference>
<evidence type="ECO:0000256" key="4">
    <source>
        <dbReference type="ARBA" id="ARBA00022989"/>
    </source>
</evidence>
<evidence type="ECO:0000313" key="7">
    <source>
        <dbReference type="EMBL" id="AXV07360.1"/>
    </source>
</evidence>
<evidence type="ECO:0000256" key="2">
    <source>
        <dbReference type="ARBA" id="ARBA00009142"/>
    </source>
</evidence>
<dbReference type="InterPro" id="IPR051598">
    <property type="entry name" value="TSUP/Inactive_protease-like"/>
</dbReference>
<dbReference type="RefSeq" id="WP_114591864.1">
    <property type="nucleotide sequence ID" value="NZ_CP031165.1"/>
</dbReference>
<dbReference type="AlphaFoldDB" id="A0A346XYR3"/>
<dbReference type="InterPro" id="IPR002781">
    <property type="entry name" value="TM_pro_TauE-like"/>
</dbReference>
<keyword evidence="5 6" id="KW-0472">Membrane</keyword>
<feature type="transmembrane region" description="Helical" evidence="6">
    <location>
        <begin position="201"/>
        <end position="220"/>
    </location>
</feature>
<name>A0A346XYR3_9ACTN</name>
<gene>
    <name evidence="7" type="ORF">DVS28_a2681</name>
</gene>
<feature type="transmembrane region" description="Helical" evidence="6">
    <location>
        <begin position="6"/>
        <end position="36"/>
    </location>
</feature>
<evidence type="ECO:0000313" key="8">
    <source>
        <dbReference type="Proteomes" id="UP000264006"/>
    </source>
</evidence>
<dbReference type="OrthoDB" id="528320at2"/>